<evidence type="ECO:0000256" key="1">
    <source>
        <dbReference type="SAM" id="Phobius"/>
    </source>
</evidence>
<evidence type="ECO:0000313" key="3">
    <source>
        <dbReference type="Proteomes" id="UP000238312"/>
    </source>
</evidence>
<comment type="caution">
    <text evidence="2">The sequence shown here is derived from an EMBL/GenBank/DDBJ whole genome shotgun (WGS) entry which is preliminary data.</text>
</comment>
<name>A0A2T0M5A3_9ACTN</name>
<keyword evidence="1" id="KW-0812">Transmembrane</keyword>
<dbReference type="EMBL" id="PVNG01000031">
    <property type="protein sequence ID" value="PRX52667.1"/>
    <property type="molecule type" value="Genomic_DNA"/>
</dbReference>
<feature type="transmembrane region" description="Helical" evidence="1">
    <location>
        <begin position="7"/>
        <end position="28"/>
    </location>
</feature>
<organism evidence="2 3">
    <name type="scientific">Nonomuraea fuscirosea</name>
    <dbReference type="NCBI Taxonomy" id="1291556"/>
    <lineage>
        <taxon>Bacteria</taxon>
        <taxon>Bacillati</taxon>
        <taxon>Actinomycetota</taxon>
        <taxon>Actinomycetes</taxon>
        <taxon>Streptosporangiales</taxon>
        <taxon>Streptosporangiaceae</taxon>
        <taxon>Nonomuraea</taxon>
    </lineage>
</organism>
<sequence length="163" mass="17904">MLSGMHLWAWGLFGVASVLVGAAALLQSGAQPHYVAFGTALCLGGALLVWVAVTARRVGRISWLATTALTLAGLFLSMLVVREDVCCMYGYHRGLGYPWAWLDSYATADNMAAIDAIRSDPAALEKSVDWLKVVLDGLFWWHVALLVVVPAMQARRRFQRQRL</sequence>
<proteinExistence type="predicted"/>
<protein>
    <submittedName>
        <fullName evidence="2">Uncharacterized protein</fullName>
    </submittedName>
</protein>
<keyword evidence="3" id="KW-1185">Reference proteome</keyword>
<feature type="transmembrane region" description="Helical" evidence="1">
    <location>
        <begin position="138"/>
        <end position="154"/>
    </location>
</feature>
<keyword evidence="1" id="KW-0472">Membrane</keyword>
<dbReference type="Proteomes" id="UP000238312">
    <property type="component" value="Unassembled WGS sequence"/>
</dbReference>
<reference evidence="2 3" key="1">
    <citation type="submission" date="2018-03" db="EMBL/GenBank/DDBJ databases">
        <title>Genomic Encyclopedia of Type Strains, Phase III (KMG-III): the genomes of soil and plant-associated and newly described type strains.</title>
        <authorList>
            <person name="Whitman W."/>
        </authorList>
    </citation>
    <scope>NUCLEOTIDE SEQUENCE [LARGE SCALE GENOMIC DNA]</scope>
    <source>
        <strain evidence="2 3">CGMCC 4.7104</strain>
    </source>
</reference>
<feature type="transmembrane region" description="Helical" evidence="1">
    <location>
        <begin position="61"/>
        <end position="81"/>
    </location>
</feature>
<accession>A0A2T0M5A3</accession>
<dbReference type="AlphaFoldDB" id="A0A2T0M5A3"/>
<gene>
    <name evidence="2" type="ORF">B0I32_13164</name>
</gene>
<feature type="transmembrane region" description="Helical" evidence="1">
    <location>
        <begin position="34"/>
        <end position="54"/>
    </location>
</feature>
<keyword evidence="1" id="KW-1133">Transmembrane helix</keyword>
<evidence type="ECO:0000313" key="2">
    <source>
        <dbReference type="EMBL" id="PRX52667.1"/>
    </source>
</evidence>